<proteinExistence type="predicted"/>
<name>A0A8H4R2G6_9AGAR</name>
<evidence type="ECO:0000313" key="3">
    <source>
        <dbReference type="Proteomes" id="UP000521872"/>
    </source>
</evidence>
<sequence length="286" mass="33077">MSSWVPSTITSKFGREPWEMYHPGSVSFTGEYPDFLERLFSAKCQAVECSKSSSGCMPFCKEHEVIYGLQYTQWHQSDYDDDTPQIPHTPPMLVATTSNFTGTPSSGTSESPSPGAHAPREPYKKTKTSVANPAGFMFREHSDLIIQCRLFYGLEADPALRGKFCGRWFRDHKHHSQHMNRTNQLGHNLYTGKDKRRSDYRICPWSGCNNNIKENEQLRHVQTTHLGLRFRCLVPQCTASRSNTEALKPYTRREYLRDHLKKKHPQLNINEGYEQWCEEIYVPVEH</sequence>
<keyword evidence="3" id="KW-1185">Reference proteome</keyword>
<evidence type="ECO:0000256" key="1">
    <source>
        <dbReference type="SAM" id="MobiDB-lite"/>
    </source>
</evidence>
<reference evidence="2 3" key="1">
    <citation type="submission" date="2019-12" db="EMBL/GenBank/DDBJ databases">
        <authorList>
            <person name="Floudas D."/>
            <person name="Bentzer J."/>
            <person name="Ahren D."/>
            <person name="Johansson T."/>
            <person name="Persson P."/>
            <person name="Tunlid A."/>
        </authorList>
    </citation>
    <scope>NUCLEOTIDE SEQUENCE [LARGE SCALE GENOMIC DNA]</scope>
    <source>
        <strain evidence="2 3">CBS 102.39</strain>
    </source>
</reference>
<accession>A0A8H4R2G6</accession>
<evidence type="ECO:0000313" key="2">
    <source>
        <dbReference type="EMBL" id="KAF4622007.1"/>
    </source>
</evidence>
<dbReference type="AlphaFoldDB" id="A0A8H4R2G6"/>
<gene>
    <name evidence="2" type="ORF">D9613_009073</name>
</gene>
<feature type="compositionally biased region" description="Low complexity" evidence="1">
    <location>
        <begin position="101"/>
        <end position="115"/>
    </location>
</feature>
<comment type="caution">
    <text evidence="2">The sequence shown here is derived from an EMBL/GenBank/DDBJ whole genome shotgun (WGS) entry which is preliminary data.</text>
</comment>
<organism evidence="2 3">
    <name type="scientific">Agrocybe pediades</name>
    <dbReference type="NCBI Taxonomy" id="84607"/>
    <lineage>
        <taxon>Eukaryota</taxon>
        <taxon>Fungi</taxon>
        <taxon>Dikarya</taxon>
        <taxon>Basidiomycota</taxon>
        <taxon>Agaricomycotina</taxon>
        <taxon>Agaricomycetes</taxon>
        <taxon>Agaricomycetidae</taxon>
        <taxon>Agaricales</taxon>
        <taxon>Agaricineae</taxon>
        <taxon>Strophariaceae</taxon>
        <taxon>Agrocybe</taxon>
    </lineage>
</organism>
<dbReference type="Proteomes" id="UP000521872">
    <property type="component" value="Unassembled WGS sequence"/>
</dbReference>
<feature type="region of interest" description="Disordered" evidence="1">
    <location>
        <begin position="80"/>
        <end position="126"/>
    </location>
</feature>
<protein>
    <submittedName>
        <fullName evidence="2">Uncharacterized protein</fullName>
    </submittedName>
</protein>
<dbReference type="EMBL" id="JAACJL010000002">
    <property type="protein sequence ID" value="KAF4622007.1"/>
    <property type="molecule type" value="Genomic_DNA"/>
</dbReference>